<evidence type="ECO:0000256" key="1">
    <source>
        <dbReference type="ARBA" id="ARBA00004123"/>
    </source>
</evidence>
<dbReference type="AlphaFoldDB" id="A0A1L9TZ88"/>
<dbReference type="GO" id="GO:0000976">
    <property type="term" value="F:transcription cis-regulatory region binding"/>
    <property type="evidence" value="ECO:0007669"/>
    <property type="project" value="TreeGrafter"/>
</dbReference>
<sequence length="516" mass="57646">MRNPADKACHNCRRRRLKCDRDVPACRKCALTGQDCLGYGKLFVWNEGVASRGKMMGKTYPVPARDTDSVNTRSLIPAQVHYSEVFLPLQQPLLDPLYQGLDDTSRGYLSHFASTVSSDMVIANISDVNPFRSLIPFCRDHPILLHIILANSALHISCLHRRRLDGPEEHMPGLATGELSTTDAADRASRAMVDALSAKHKALILLRHALEDMSHIDVDMVAAVVHLFIIFELISPGEDEWKAHVEGALRLISYLHTLEIRHASPAALVRDCVTSDCLTYYILGSSLMNTTTLSDPFLLPGDIIASLTRAEVTSYLSLPTPLLQTLFKACELSNRVSLGEMLGADPTPLLNQANDLLNTVQSFDVYAWAATLEGGDPFSARTLSRIHTALAHQNAVRIYILRSVEQISPSPVAGLCETESLVTEIVTHLSLVGLTDPIFKATSWPTFIAGAETDDVVYREWAVTRLREFWNLIPWGYLRTEEEVMRKAWRLRDGQGERKMSWIQQLKGMERHWLIA</sequence>
<keyword evidence="4" id="KW-0804">Transcription</keyword>
<keyword evidence="8" id="KW-1185">Reference proteome</keyword>
<comment type="subcellular location">
    <subcellularLocation>
        <location evidence="1">Nucleus</location>
    </subcellularLocation>
</comment>
<evidence type="ECO:0000256" key="5">
    <source>
        <dbReference type="ARBA" id="ARBA00023242"/>
    </source>
</evidence>
<evidence type="ECO:0000313" key="8">
    <source>
        <dbReference type="Proteomes" id="UP000184356"/>
    </source>
</evidence>
<dbReference type="CDD" id="cd00067">
    <property type="entry name" value="GAL4"/>
    <property type="match status" value="1"/>
</dbReference>
<name>A0A1L9TZ88_9EURO</name>
<feature type="domain" description="Zn(2)-C6 fungal-type" evidence="6">
    <location>
        <begin position="8"/>
        <end position="36"/>
    </location>
</feature>
<dbReference type="GO" id="GO:0008270">
    <property type="term" value="F:zinc ion binding"/>
    <property type="evidence" value="ECO:0007669"/>
    <property type="project" value="InterPro"/>
</dbReference>
<dbReference type="PROSITE" id="PS50048">
    <property type="entry name" value="ZN2_CY6_FUNGAL_2"/>
    <property type="match status" value="1"/>
</dbReference>
<dbReference type="Proteomes" id="UP000184356">
    <property type="component" value="Unassembled WGS sequence"/>
</dbReference>
<dbReference type="GeneID" id="63760383"/>
<dbReference type="InterPro" id="IPR001138">
    <property type="entry name" value="Zn2Cys6_DnaBD"/>
</dbReference>
<dbReference type="RefSeq" id="XP_040708547.1">
    <property type="nucleotide sequence ID" value="XM_040844310.1"/>
</dbReference>
<gene>
    <name evidence="7" type="ORF">ASPSYDRAFT_26720</name>
</gene>
<dbReference type="Pfam" id="PF00172">
    <property type="entry name" value="Zn_clus"/>
    <property type="match status" value="1"/>
</dbReference>
<dbReference type="InterPro" id="IPR036864">
    <property type="entry name" value="Zn2-C6_fun-type_DNA-bd_sf"/>
</dbReference>
<dbReference type="PANTHER" id="PTHR37534:SF51">
    <property type="entry name" value="ACRIFLAVINE SENSITIVITY CONTROL PROTEIN ACR-2"/>
    <property type="match status" value="1"/>
</dbReference>
<keyword evidence="2" id="KW-0805">Transcription regulation</keyword>
<proteinExistence type="predicted"/>
<reference evidence="8" key="1">
    <citation type="journal article" date="2017" name="Genome Biol.">
        <title>Comparative genomics reveals high biological diversity and specific adaptations in the industrially and medically important fungal genus Aspergillus.</title>
        <authorList>
            <person name="de Vries R.P."/>
            <person name="Riley R."/>
            <person name="Wiebenga A."/>
            <person name="Aguilar-Osorio G."/>
            <person name="Amillis S."/>
            <person name="Uchima C.A."/>
            <person name="Anderluh G."/>
            <person name="Asadollahi M."/>
            <person name="Askin M."/>
            <person name="Barry K."/>
            <person name="Battaglia E."/>
            <person name="Bayram O."/>
            <person name="Benocci T."/>
            <person name="Braus-Stromeyer S.A."/>
            <person name="Caldana C."/>
            <person name="Canovas D."/>
            <person name="Cerqueira G.C."/>
            <person name="Chen F."/>
            <person name="Chen W."/>
            <person name="Choi C."/>
            <person name="Clum A."/>
            <person name="Dos Santos R.A."/>
            <person name="Damasio A.R."/>
            <person name="Diallinas G."/>
            <person name="Emri T."/>
            <person name="Fekete E."/>
            <person name="Flipphi M."/>
            <person name="Freyberg S."/>
            <person name="Gallo A."/>
            <person name="Gournas C."/>
            <person name="Habgood R."/>
            <person name="Hainaut M."/>
            <person name="Harispe M.L."/>
            <person name="Henrissat B."/>
            <person name="Hilden K.S."/>
            <person name="Hope R."/>
            <person name="Hossain A."/>
            <person name="Karabika E."/>
            <person name="Karaffa L."/>
            <person name="Karanyi Z."/>
            <person name="Krasevec N."/>
            <person name="Kuo A."/>
            <person name="Kusch H."/>
            <person name="LaButti K."/>
            <person name="Lagendijk E.L."/>
            <person name="Lapidus A."/>
            <person name="Levasseur A."/>
            <person name="Lindquist E."/>
            <person name="Lipzen A."/>
            <person name="Logrieco A.F."/>
            <person name="MacCabe A."/>
            <person name="Maekelae M.R."/>
            <person name="Malavazi I."/>
            <person name="Melin P."/>
            <person name="Meyer V."/>
            <person name="Mielnichuk N."/>
            <person name="Miskei M."/>
            <person name="Molnar A.P."/>
            <person name="Mule G."/>
            <person name="Ngan C.Y."/>
            <person name="Orejas M."/>
            <person name="Orosz E."/>
            <person name="Ouedraogo J.P."/>
            <person name="Overkamp K.M."/>
            <person name="Park H.-S."/>
            <person name="Perrone G."/>
            <person name="Piumi F."/>
            <person name="Punt P.J."/>
            <person name="Ram A.F."/>
            <person name="Ramon A."/>
            <person name="Rauscher S."/>
            <person name="Record E."/>
            <person name="Riano-Pachon D.M."/>
            <person name="Robert V."/>
            <person name="Roehrig J."/>
            <person name="Ruller R."/>
            <person name="Salamov A."/>
            <person name="Salih N.S."/>
            <person name="Samson R.A."/>
            <person name="Sandor E."/>
            <person name="Sanguinetti M."/>
            <person name="Schuetze T."/>
            <person name="Sepcic K."/>
            <person name="Shelest E."/>
            <person name="Sherlock G."/>
            <person name="Sophianopoulou V."/>
            <person name="Squina F.M."/>
            <person name="Sun H."/>
            <person name="Susca A."/>
            <person name="Todd R.B."/>
            <person name="Tsang A."/>
            <person name="Unkles S.E."/>
            <person name="van de Wiele N."/>
            <person name="van Rossen-Uffink D."/>
            <person name="Oliveira J.V."/>
            <person name="Vesth T.C."/>
            <person name="Visser J."/>
            <person name="Yu J.-H."/>
            <person name="Zhou M."/>
            <person name="Andersen M.R."/>
            <person name="Archer D.B."/>
            <person name="Baker S.E."/>
            <person name="Benoit I."/>
            <person name="Brakhage A.A."/>
            <person name="Braus G.H."/>
            <person name="Fischer R."/>
            <person name="Frisvad J.C."/>
            <person name="Goldman G.H."/>
            <person name="Houbraken J."/>
            <person name="Oakley B."/>
            <person name="Pocsi I."/>
            <person name="Scazzocchio C."/>
            <person name="Seiboth B."/>
            <person name="vanKuyk P.A."/>
            <person name="Wortman J."/>
            <person name="Dyer P.S."/>
            <person name="Grigoriev I.V."/>
        </authorList>
    </citation>
    <scope>NUCLEOTIDE SEQUENCE [LARGE SCALE GENOMIC DNA]</scope>
    <source>
        <strain evidence="8">CBS 593.65</strain>
    </source>
</reference>
<organism evidence="7 8">
    <name type="scientific">Aspergillus sydowii CBS 593.65</name>
    <dbReference type="NCBI Taxonomy" id="1036612"/>
    <lineage>
        <taxon>Eukaryota</taxon>
        <taxon>Fungi</taxon>
        <taxon>Dikarya</taxon>
        <taxon>Ascomycota</taxon>
        <taxon>Pezizomycotina</taxon>
        <taxon>Eurotiomycetes</taxon>
        <taxon>Eurotiomycetidae</taxon>
        <taxon>Eurotiales</taxon>
        <taxon>Aspergillaceae</taxon>
        <taxon>Aspergillus</taxon>
        <taxon>Aspergillus subgen. Nidulantes</taxon>
    </lineage>
</organism>
<dbReference type="GO" id="GO:0005634">
    <property type="term" value="C:nucleus"/>
    <property type="evidence" value="ECO:0007669"/>
    <property type="project" value="UniProtKB-SubCell"/>
</dbReference>
<dbReference type="PROSITE" id="PS00463">
    <property type="entry name" value="ZN2_CY6_FUNGAL_1"/>
    <property type="match status" value="1"/>
</dbReference>
<dbReference type="VEuPathDB" id="FungiDB:ASPSYDRAFT_26720"/>
<evidence type="ECO:0000313" key="7">
    <source>
        <dbReference type="EMBL" id="OJJ64741.1"/>
    </source>
</evidence>
<dbReference type="GO" id="GO:0000981">
    <property type="term" value="F:DNA-binding transcription factor activity, RNA polymerase II-specific"/>
    <property type="evidence" value="ECO:0007669"/>
    <property type="project" value="InterPro"/>
</dbReference>
<dbReference type="Pfam" id="PF11951">
    <property type="entry name" value="Fungal_trans_2"/>
    <property type="match status" value="1"/>
</dbReference>
<evidence type="ECO:0000256" key="3">
    <source>
        <dbReference type="ARBA" id="ARBA00023125"/>
    </source>
</evidence>
<dbReference type="OrthoDB" id="5380854at2759"/>
<dbReference type="Gene3D" id="4.10.240.10">
    <property type="entry name" value="Zn(2)-C6 fungal-type DNA-binding domain"/>
    <property type="match status" value="1"/>
</dbReference>
<dbReference type="InterPro" id="IPR021858">
    <property type="entry name" value="Fun_TF"/>
</dbReference>
<keyword evidence="3" id="KW-0238">DNA-binding</keyword>
<evidence type="ECO:0000256" key="4">
    <source>
        <dbReference type="ARBA" id="ARBA00023163"/>
    </source>
</evidence>
<evidence type="ECO:0000256" key="2">
    <source>
        <dbReference type="ARBA" id="ARBA00023015"/>
    </source>
</evidence>
<dbReference type="SUPFAM" id="SSF57701">
    <property type="entry name" value="Zn2/Cys6 DNA-binding domain"/>
    <property type="match status" value="1"/>
</dbReference>
<keyword evidence="5" id="KW-0539">Nucleus</keyword>
<protein>
    <recommendedName>
        <fullName evidence="6">Zn(2)-C6 fungal-type domain-containing protein</fullName>
    </recommendedName>
</protein>
<dbReference type="SMART" id="SM00066">
    <property type="entry name" value="GAL4"/>
    <property type="match status" value="1"/>
</dbReference>
<dbReference type="STRING" id="1036612.A0A1L9TZ88"/>
<dbReference type="GO" id="GO:0045944">
    <property type="term" value="P:positive regulation of transcription by RNA polymerase II"/>
    <property type="evidence" value="ECO:0007669"/>
    <property type="project" value="TreeGrafter"/>
</dbReference>
<dbReference type="EMBL" id="KV878582">
    <property type="protein sequence ID" value="OJJ64741.1"/>
    <property type="molecule type" value="Genomic_DNA"/>
</dbReference>
<dbReference type="PANTHER" id="PTHR37534">
    <property type="entry name" value="TRANSCRIPTIONAL ACTIVATOR PROTEIN UGA3"/>
    <property type="match status" value="1"/>
</dbReference>
<accession>A0A1L9TZ88</accession>
<evidence type="ECO:0000259" key="6">
    <source>
        <dbReference type="PROSITE" id="PS50048"/>
    </source>
</evidence>